<organism evidence="1 2">
    <name type="scientific">Nothobranchius furzeri</name>
    <name type="common">Turquoise killifish</name>
    <dbReference type="NCBI Taxonomy" id="105023"/>
    <lineage>
        <taxon>Eukaryota</taxon>
        <taxon>Metazoa</taxon>
        <taxon>Chordata</taxon>
        <taxon>Craniata</taxon>
        <taxon>Vertebrata</taxon>
        <taxon>Euteleostomi</taxon>
        <taxon>Actinopterygii</taxon>
        <taxon>Neopterygii</taxon>
        <taxon>Teleostei</taxon>
        <taxon>Neoteleostei</taxon>
        <taxon>Acanthomorphata</taxon>
        <taxon>Ovalentaria</taxon>
        <taxon>Atherinomorphae</taxon>
        <taxon>Cyprinodontiformes</taxon>
        <taxon>Nothobranchiidae</taxon>
        <taxon>Nothobranchius</taxon>
    </lineage>
</organism>
<dbReference type="KEGG" id="nfu:107380621"/>
<gene>
    <name evidence="1" type="ORF">G4P62_006449</name>
</gene>
<dbReference type="EMBL" id="JAAVVJ010000007">
    <property type="protein sequence ID" value="KAF7218945.1"/>
    <property type="molecule type" value="Genomic_DNA"/>
</dbReference>
<proteinExistence type="predicted"/>
<comment type="caution">
    <text evidence="1">The sequence shown here is derived from an EMBL/GenBank/DDBJ whole genome shotgun (WGS) entry which is preliminary data.</text>
</comment>
<reference evidence="1" key="1">
    <citation type="submission" date="2020-03" db="EMBL/GenBank/DDBJ databases">
        <title>Intra-Species Differences in Population Size shape Life History and Genome Evolution.</title>
        <authorList>
            <person name="Willemsen D."/>
            <person name="Cui R."/>
            <person name="Valenzano D.R."/>
        </authorList>
    </citation>
    <scope>NUCLEOTIDE SEQUENCE</scope>
    <source>
        <strain evidence="1">GRZ</strain>
        <tissue evidence="1">Whole</tissue>
    </source>
</reference>
<evidence type="ECO:0000313" key="2">
    <source>
        <dbReference type="Proteomes" id="UP000822369"/>
    </source>
</evidence>
<dbReference type="PANTHER" id="PTHR47236">
    <property type="entry name" value="GENE, 32742-RELATED-RELATED"/>
    <property type="match status" value="1"/>
</dbReference>
<protein>
    <submittedName>
        <fullName evidence="1">LOC107380621-like protein</fullName>
    </submittedName>
</protein>
<dbReference type="PANTHER" id="PTHR47236:SF4">
    <property type="entry name" value="GENE 9195-RELATED"/>
    <property type="match status" value="1"/>
</dbReference>
<sequence>MNKAEAISSETACFSDYDLSKLVIVSPLFKTLQEIQQALQNLTKDELQQHLHSAHVEHSTQENHNGQVIPAALDTLSPHHSAVFLFGSQVMQLLADCPRFPSVLLLLAKSFPFSSDPVESLLAHCSGDFYFDATNQILYLSEAKLQHVGHFIAIILQSMAYITAGSKPQGFMSALHEAISTLSLQLFNLSFKWSTAESNFDALEGWDGALAEQFLNIRVPSEARFAEQLLARRLQKYKYFKLEDLISNLKQSSTSDLNAGKVIQL</sequence>
<name>A0A9D2YE54_NOTFU</name>
<dbReference type="AlphaFoldDB" id="A0A9D2YE54"/>
<evidence type="ECO:0000313" key="1">
    <source>
        <dbReference type="EMBL" id="KAF7218945.1"/>
    </source>
</evidence>
<dbReference type="Proteomes" id="UP000822369">
    <property type="component" value="Chromosome 7"/>
</dbReference>
<accession>A0A9D2YE54</accession>